<organism evidence="2 3">
    <name type="scientific">Altericroceibacterium spongiae</name>
    <dbReference type="NCBI Taxonomy" id="2320269"/>
    <lineage>
        <taxon>Bacteria</taxon>
        <taxon>Pseudomonadati</taxon>
        <taxon>Pseudomonadota</taxon>
        <taxon>Alphaproteobacteria</taxon>
        <taxon>Sphingomonadales</taxon>
        <taxon>Erythrobacteraceae</taxon>
        <taxon>Altericroceibacterium</taxon>
    </lineage>
</organism>
<reference evidence="2 3" key="1">
    <citation type="submission" date="2018-09" db="EMBL/GenBank/DDBJ databases">
        <title>Altererythrobacter spongiae sp. nov., isolated from a marine sponge.</title>
        <authorList>
            <person name="Zhuang L."/>
            <person name="Luo L."/>
        </authorList>
    </citation>
    <scope>NUCLEOTIDE SEQUENCE [LARGE SCALE GENOMIC DNA]</scope>
    <source>
        <strain evidence="2 3">HN-Y73</strain>
    </source>
</reference>
<gene>
    <name evidence="2" type="ORF">D6851_05980</name>
</gene>
<dbReference type="OrthoDB" id="9842513at2"/>
<protein>
    <submittedName>
        <fullName evidence="2">Uncharacterized protein</fullName>
    </submittedName>
</protein>
<feature type="transmembrane region" description="Helical" evidence="1">
    <location>
        <begin position="20"/>
        <end position="44"/>
    </location>
</feature>
<sequence>MAAASAPSARPTRAQLSNWIKLILGGIATALVGGFFAALFTYFATAKLNNESALQQQYLVAVQDFNSSGAKVDAAITELADNVLDGQEIAQARREARQAIAAHVAATQALAPLMGEGNVAEYMKGLATLRMMVDDTDGRATAQNTSKARFTLMENRTVMIAEARKRIYGDS</sequence>
<dbReference type="EMBL" id="RAPF01000003">
    <property type="protein sequence ID" value="RKF21589.1"/>
    <property type="molecule type" value="Genomic_DNA"/>
</dbReference>
<dbReference type="RefSeq" id="WP_120323997.1">
    <property type="nucleotide sequence ID" value="NZ_RAPF01000003.1"/>
</dbReference>
<keyword evidence="1" id="KW-0812">Transmembrane</keyword>
<evidence type="ECO:0000256" key="1">
    <source>
        <dbReference type="SAM" id="Phobius"/>
    </source>
</evidence>
<keyword evidence="1" id="KW-0472">Membrane</keyword>
<accession>A0A420ELM8</accession>
<evidence type="ECO:0000313" key="2">
    <source>
        <dbReference type="EMBL" id="RKF21589.1"/>
    </source>
</evidence>
<dbReference type="Proteomes" id="UP000284395">
    <property type="component" value="Unassembled WGS sequence"/>
</dbReference>
<keyword evidence="3" id="KW-1185">Reference proteome</keyword>
<dbReference type="AlphaFoldDB" id="A0A420ELM8"/>
<name>A0A420ELM8_9SPHN</name>
<evidence type="ECO:0000313" key="3">
    <source>
        <dbReference type="Proteomes" id="UP000284395"/>
    </source>
</evidence>
<keyword evidence="1" id="KW-1133">Transmembrane helix</keyword>
<proteinExistence type="predicted"/>
<comment type="caution">
    <text evidence="2">The sequence shown here is derived from an EMBL/GenBank/DDBJ whole genome shotgun (WGS) entry which is preliminary data.</text>
</comment>